<dbReference type="EMBL" id="KE656165">
    <property type="protein sequence ID" value="EQK97909.1"/>
    <property type="molecule type" value="Genomic_DNA"/>
</dbReference>
<protein>
    <submittedName>
        <fullName evidence="2">NADPH dehydrogenase</fullName>
    </submittedName>
</protein>
<dbReference type="Proteomes" id="UP000019374">
    <property type="component" value="Unassembled WGS sequence"/>
</dbReference>
<sequence length="86" mass="9538">MARRIVQGSDGSDTVEVDEGDGQTTQADVVLVARQFLREPNFVLNMAKELGVAVKWPNQYHRAPRRHREAGGRVEAGGTDRGRRHG</sequence>
<dbReference type="SUPFAM" id="SSF51395">
    <property type="entry name" value="FMN-linked oxidoreductases"/>
    <property type="match status" value="1"/>
</dbReference>
<name>T4ZXP3_OPHSC</name>
<dbReference type="OrthoDB" id="72788at2759"/>
<feature type="region of interest" description="Disordered" evidence="1">
    <location>
        <begin position="1"/>
        <end position="24"/>
    </location>
</feature>
<evidence type="ECO:0000313" key="2">
    <source>
        <dbReference type="EMBL" id="EQK97909.1"/>
    </source>
</evidence>
<evidence type="ECO:0000313" key="3">
    <source>
        <dbReference type="Proteomes" id="UP000019374"/>
    </source>
</evidence>
<accession>T4ZXP3</accession>
<feature type="region of interest" description="Disordered" evidence="1">
    <location>
        <begin position="62"/>
        <end position="86"/>
    </location>
</feature>
<organism evidence="2 3">
    <name type="scientific">Ophiocordyceps sinensis (strain Co18 / CGMCC 3.14243)</name>
    <name type="common">Yarsagumba caterpillar fungus</name>
    <name type="synonym">Hirsutella sinensis</name>
    <dbReference type="NCBI Taxonomy" id="911162"/>
    <lineage>
        <taxon>Eukaryota</taxon>
        <taxon>Fungi</taxon>
        <taxon>Dikarya</taxon>
        <taxon>Ascomycota</taxon>
        <taxon>Pezizomycotina</taxon>
        <taxon>Sordariomycetes</taxon>
        <taxon>Hypocreomycetidae</taxon>
        <taxon>Hypocreales</taxon>
        <taxon>Ophiocordycipitaceae</taxon>
        <taxon>Ophiocordyceps</taxon>
    </lineage>
</organism>
<dbReference type="eggNOG" id="KOG0134">
    <property type="taxonomic scope" value="Eukaryota"/>
</dbReference>
<gene>
    <name evidence="2" type="ORF">OCS_06379</name>
</gene>
<reference evidence="2 3" key="1">
    <citation type="journal article" date="2013" name="Chin. Sci. Bull.">
        <title>Genome survey uncovers the secrets of sex and lifestyle in caterpillar fungus.</title>
        <authorList>
            <person name="Hu X."/>
            <person name="Zhang Y."/>
            <person name="Xiao G."/>
            <person name="Zheng P."/>
            <person name="Xia Y."/>
            <person name="Zhang X."/>
            <person name="St Leger R.J."/>
            <person name="Liu X."/>
            <person name="Wang C."/>
        </authorList>
    </citation>
    <scope>NUCLEOTIDE SEQUENCE [LARGE SCALE GENOMIC DNA]</scope>
    <source>
        <strain evidence="3">Co18 / CGMCC 3.14243</strain>
        <tissue evidence="2">Fruit-body</tissue>
    </source>
</reference>
<proteinExistence type="predicted"/>
<dbReference type="Gene3D" id="3.20.20.70">
    <property type="entry name" value="Aldolase class I"/>
    <property type="match status" value="1"/>
</dbReference>
<dbReference type="HOGENOM" id="CLU_2498445_0_0_1"/>
<dbReference type="InterPro" id="IPR013785">
    <property type="entry name" value="Aldolase_TIM"/>
</dbReference>
<dbReference type="AlphaFoldDB" id="T4ZXP3"/>
<evidence type="ECO:0000256" key="1">
    <source>
        <dbReference type="SAM" id="MobiDB-lite"/>
    </source>
</evidence>